<keyword evidence="3" id="KW-1185">Reference proteome</keyword>
<feature type="region of interest" description="Disordered" evidence="1">
    <location>
        <begin position="292"/>
        <end position="352"/>
    </location>
</feature>
<feature type="compositionally biased region" description="Low complexity" evidence="1">
    <location>
        <begin position="295"/>
        <end position="326"/>
    </location>
</feature>
<accession>A0A383VZ85</accession>
<feature type="compositionally biased region" description="Low complexity" evidence="1">
    <location>
        <begin position="333"/>
        <end position="344"/>
    </location>
</feature>
<name>A0A383VZ85_TETOB</name>
<proteinExistence type="predicted"/>
<gene>
    <name evidence="2" type="ORF">BQ4739_LOCUS10004</name>
</gene>
<evidence type="ECO:0000313" key="2">
    <source>
        <dbReference type="EMBL" id="SZX69716.1"/>
    </source>
</evidence>
<feature type="compositionally biased region" description="Basic and acidic residues" evidence="1">
    <location>
        <begin position="403"/>
        <end position="412"/>
    </location>
</feature>
<evidence type="ECO:0000313" key="3">
    <source>
        <dbReference type="Proteomes" id="UP000256970"/>
    </source>
</evidence>
<reference evidence="2 3" key="1">
    <citation type="submission" date="2016-10" db="EMBL/GenBank/DDBJ databases">
        <authorList>
            <person name="Cai Z."/>
        </authorList>
    </citation>
    <scope>NUCLEOTIDE SEQUENCE [LARGE SCALE GENOMIC DNA]</scope>
</reference>
<sequence length="412" mass="43634">MVCASFAKGMSLDLQPSTAQDQLIQEFRLALWLGRTLALPSDEPCSCKRHVEYKDATGRIPQLQVDLAFPANSRTITRLMDAWWDCKGGRPPGSSKKAAAALAGTSKPQFKAMTVSFNNAVEKVLSLEAELLSALKDINVQQLALKESGDPLWFHPSRLTSEAQFATTSAVFRARQAAQALLATAQHLYLGSRQAETARGTWEHSSVPGLPAEPPVWVLGLSGLLAHFQATLGTGFSAAYYHCMGNMDFGMPEYHDILPASCSGLCLASITALAFVVLTYLQPVSPAEPIVKQQRGAGSASSSAASSSGSEGSSSSSSGGENSSNNSRRRGRSSSSSSSIGEASTGTQCTPNNAMGFTLAYGGLQHVASFDEVTPSMVNAALAGAKFLNNSFEQSQRHHRSPSRPDAEAQPS</sequence>
<feature type="region of interest" description="Disordered" evidence="1">
    <location>
        <begin position="391"/>
        <end position="412"/>
    </location>
</feature>
<dbReference type="Proteomes" id="UP000256970">
    <property type="component" value="Unassembled WGS sequence"/>
</dbReference>
<organism evidence="2 3">
    <name type="scientific">Tetradesmus obliquus</name>
    <name type="common">Green alga</name>
    <name type="synonym">Acutodesmus obliquus</name>
    <dbReference type="NCBI Taxonomy" id="3088"/>
    <lineage>
        <taxon>Eukaryota</taxon>
        <taxon>Viridiplantae</taxon>
        <taxon>Chlorophyta</taxon>
        <taxon>core chlorophytes</taxon>
        <taxon>Chlorophyceae</taxon>
        <taxon>CS clade</taxon>
        <taxon>Sphaeropleales</taxon>
        <taxon>Scenedesmaceae</taxon>
        <taxon>Tetradesmus</taxon>
    </lineage>
</organism>
<protein>
    <submittedName>
        <fullName evidence="2">Uncharacterized protein</fullName>
    </submittedName>
</protein>
<dbReference type="AlphaFoldDB" id="A0A383VZ85"/>
<evidence type="ECO:0000256" key="1">
    <source>
        <dbReference type="SAM" id="MobiDB-lite"/>
    </source>
</evidence>
<dbReference type="EMBL" id="FNXT01000950">
    <property type="protein sequence ID" value="SZX69716.1"/>
    <property type="molecule type" value="Genomic_DNA"/>
</dbReference>